<proteinExistence type="inferred from homology"/>
<dbReference type="AlphaFoldDB" id="A0AAV1I3Z0"/>
<dbReference type="PANTHER" id="PTHR20856">
    <property type="entry name" value="DNA-DIRECTED RNA POLYMERASE I SUBUNIT 2"/>
    <property type="match status" value="1"/>
</dbReference>
<dbReference type="Proteomes" id="UP001314263">
    <property type="component" value="Unassembled WGS sequence"/>
</dbReference>
<evidence type="ECO:0000313" key="13">
    <source>
        <dbReference type="Proteomes" id="UP001314263"/>
    </source>
</evidence>
<evidence type="ECO:0000256" key="1">
    <source>
        <dbReference type="ARBA" id="ARBA00004026"/>
    </source>
</evidence>
<evidence type="ECO:0000256" key="3">
    <source>
        <dbReference type="ARBA" id="ARBA00006835"/>
    </source>
</evidence>
<dbReference type="InterPro" id="IPR007644">
    <property type="entry name" value="RNA_pol_bsu_protrusion"/>
</dbReference>
<keyword evidence="7" id="KW-0548">Nucleotidyltransferase</keyword>
<evidence type="ECO:0000259" key="11">
    <source>
        <dbReference type="Pfam" id="PF04563"/>
    </source>
</evidence>
<dbReference type="GO" id="GO:0003899">
    <property type="term" value="F:DNA-directed RNA polymerase activity"/>
    <property type="evidence" value="ECO:0007669"/>
    <property type="project" value="UniProtKB-EC"/>
</dbReference>
<feature type="domain" description="RNA polymerase beta subunit protrusion" evidence="11">
    <location>
        <begin position="26"/>
        <end position="176"/>
    </location>
</feature>
<evidence type="ECO:0000256" key="9">
    <source>
        <dbReference type="ARBA" id="ARBA00026088"/>
    </source>
</evidence>
<dbReference type="GO" id="GO:0009536">
    <property type="term" value="C:plastid"/>
    <property type="evidence" value="ECO:0007669"/>
    <property type="project" value="UniProtKB-SubCell"/>
</dbReference>
<comment type="subcellular location">
    <subcellularLocation>
        <location evidence="2">Plastid</location>
    </subcellularLocation>
</comment>
<dbReference type="SUPFAM" id="SSF64484">
    <property type="entry name" value="beta and beta-prime subunits of DNA dependent RNA-polymerase"/>
    <property type="match status" value="1"/>
</dbReference>
<dbReference type="GO" id="GO:0006351">
    <property type="term" value="P:DNA-templated transcription"/>
    <property type="evidence" value="ECO:0007669"/>
    <property type="project" value="InterPro"/>
</dbReference>
<comment type="function">
    <text evidence="1">DNA-dependent RNA polymerase catalyzes the transcription of DNA into RNA using the four ribonucleoside triphosphates as substrates.</text>
</comment>
<evidence type="ECO:0000313" key="12">
    <source>
        <dbReference type="EMBL" id="CAK0775462.1"/>
    </source>
</evidence>
<keyword evidence="5" id="KW-0240">DNA-directed RNA polymerase</keyword>
<organism evidence="12 13">
    <name type="scientific">Coccomyxa viridis</name>
    <dbReference type="NCBI Taxonomy" id="1274662"/>
    <lineage>
        <taxon>Eukaryota</taxon>
        <taxon>Viridiplantae</taxon>
        <taxon>Chlorophyta</taxon>
        <taxon>core chlorophytes</taxon>
        <taxon>Trebouxiophyceae</taxon>
        <taxon>Trebouxiophyceae incertae sedis</taxon>
        <taxon>Coccomyxaceae</taxon>
        <taxon>Coccomyxa</taxon>
    </lineage>
</organism>
<comment type="caution">
    <text evidence="12">The sequence shown here is derived from an EMBL/GenBank/DDBJ whole genome shotgun (WGS) entry which is preliminary data.</text>
</comment>
<evidence type="ECO:0000256" key="2">
    <source>
        <dbReference type="ARBA" id="ARBA00004474"/>
    </source>
</evidence>
<dbReference type="GO" id="GO:0003677">
    <property type="term" value="F:DNA binding"/>
    <property type="evidence" value="ECO:0007669"/>
    <property type="project" value="InterPro"/>
</dbReference>
<evidence type="ECO:0000256" key="10">
    <source>
        <dbReference type="ARBA" id="ARBA00032782"/>
    </source>
</evidence>
<dbReference type="GO" id="GO:0032549">
    <property type="term" value="F:ribonucleoside binding"/>
    <property type="evidence" value="ECO:0007669"/>
    <property type="project" value="InterPro"/>
</dbReference>
<dbReference type="EC" id="2.7.7.6" evidence="4"/>
<dbReference type="GO" id="GO:0000428">
    <property type="term" value="C:DNA-directed RNA polymerase complex"/>
    <property type="evidence" value="ECO:0007669"/>
    <property type="project" value="UniProtKB-KW"/>
</dbReference>
<keyword evidence="8" id="KW-0804">Transcription</keyword>
<dbReference type="Gene3D" id="3.90.1100.10">
    <property type="match status" value="1"/>
</dbReference>
<dbReference type="Pfam" id="PF04563">
    <property type="entry name" value="RNA_pol_Rpb2_1"/>
    <property type="match status" value="1"/>
</dbReference>
<keyword evidence="13" id="KW-1185">Reference proteome</keyword>
<protein>
    <recommendedName>
        <fullName evidence="4">DNA-directed RNA polymerase</fullName>
        <ecNumber evidence="4">2.7.7.6</ecNumber>
    </recommendedName>
    <alternativeName>
        <fullName evidence="10">PEP</fullName>
    </alternativeName>
</protein>
<reference evidence="12 13" key="1">
    <citation type="submission" date="2023-10" db="EMBL/GenBank/DDBJ databases">
        <authorList>
            <person name="Maclean D."/>
            <person name="Macfadyen A."/>
        </authorList>
    </citation>
    <scope>NUCLEOTIDE SEQUENCE [LARGE SCALE GENOMIC DNA]</scope>
</reference>
<comment type="similarity">
    <text evidence="3">Belongs to the RNA polymerase beta chain family.</text>
</comment>
<evidence type="ECO:0000256" key="8">
    <source>
        <dbReference type="ARBA" id="ARBA00023163"/>
    </source>
</evidence>
<keyword evidence="6" id="KW-0808">Transferase</keyword>
<evidence type="ECO:0000256" key="6">
    <source>
        <dbReference type="ARBA" id="ARBA00022679"/>
    </source>
</evidence>
<comment type="subunit">
    <text evidence="9">In plastids the minimal PEP RNA polymerase catalytic core is composed of four subunits: alpha, beta, beta', and beta''. When a (nuclear-encoded) sigma factor is associated with the core the holoenzyme is formed, which can initiate transcription.</text>
</comment>
<dbReference type="EMBL" id="CAUYUE010000005">
    <property type="protein sequence ID" value="CAK0775462.1"/>
    <property type="molecule type" value="Genomic_DNA"/>
</dbReference>
<evidence type="ECO:0000256" key="5">
    <source>
        <dbReference type="ARBA" id="ARBA00022478"/>
    </source>
</evidence>
<name>A0AAV1I3Z0_9CHLO</name>
<evidence type="ECO:0000256" key="7">
    <source>
        <dbReference type="ARBA" id="ARBA00022695"/>
    </source>
</evidence>
<sequence length="180" mass="20472">MDPDDFEYLTFEGTLNAFFRDQPGVLIAHQIDSYNDAIETVIPTIIASKENNPLVIKADFRKDGNNLSQHTKEYELHWGKVSVGRPVVQENTGVTRPLTPQEARIKNITYQVNVYIDVMHRLRYRDDSGNFGEWDTEEIPRVLLCRIPLMLGSKFCILGDVGPSTRAELGECKYDPSLTP</sequence>
<evidence type="ECO:0000256" key="4">
    <source>
        <dbReference type="ARBA" id="ARBA00012418"/>
    </source>
</evidence>
<accession>A0AAV1I3Z0</accession>
<dbReference type="InterPro" id="IPR015712">
    <property type="entry name" value="DNA-dir_RNA_pol_su2"/>
</dbReference>
<gene>
    <name evidence="12" type="ORF">CVIRNUC_004270</name>
</gene>